<name>A0A482VDK4_ASBVE</name>
<keyword evidence="3" id="KW-1185">Reference proteome</keyword>
<accession>A0A482VDK4</accession>
<dbReference type="AlphaFoldDB" id="A0A482VDK4"/>
<organism evidence="2 3">
    <name type="scientific">Asbolus verrucosus</name>
    <name type="common">Desert ironclad beetle</name>
    <dbReference type="NCBI Taxonomy" id="1661398"/>
    <lineage>
        <taxon>Eukaryota</taxon>
        <taxon>Metazoa</taxon>
        <taxon>Ecdysozoa</taxon>
        <taxon>Arthropoda</taxon>
        <taxon>Hexapoda</taxon>
        <taxon>Insecta</taxon>
        <taxon>Pterygota</taxon>
        <taxon>Neoptera</taxon>
        <taxon>Endopterygota</taxon>
        <taxon>Coleoptera</taxon>
        <taxon>Polyphaga</taxon>
        <taxon>Cucujiformia</taxon>
        <taxon>Tenebrionidae</taxon>
        <taxon>Pimeliinae</taxon>
        <taxon>Asbolus</taxon>
    </lineage>
</organism>
<proteinExistence type="predicted"/>
<gene>
    <name evidence="2" type="ORF">BDFB_002997</name>
</gene>
<feature type="region of interest" description="Disordered" evidence="1">
    <location>
        <begin position="30"/>
        <end position="59"/>
    </location>
</feature>
<feature type="compositionally biased region" description="Polar residues" evidence="1">
    <location>
        <begin position="38"/>
        <end position="53"/>
    </location>
</feature>
<dbReference type="OrthoDB" id="2017408at2759"/>
<dbReference type="EMBL" id="QDEB01110805">
    <property type="protein sequence ID" value="RZB54406.1"/>
    <property type="molecule type" value="Genomic_DNA"/>
</dbReference>
<evidence type="ECO:0000256" key="1">
    <source>
        <dbReference type="SAM" id="MobiDB-lite"/>
    </source>
</evidence>
<reference evidence="2 3" key="1">
    <citation type="submission" date="2017-03" db="EMBL/GenBank/DDBJ databases">
        <title>Genome of the blue death feigning beetle - Asbolus verrucosus.</title>
        <authorList>
            <person name="Rider S.D."/>
        </authorList>
    </citation>
    <scope>NUCLEOTIDE SEQUENCE [LARGE SCALE GENOMIC DNA]</scope>
    <source>
        <strain evidence="2">Butters</strain>
        <tissue evidence="2">Head and leg muscle</tissue>
    </source>
</reference>
<evidence type="ECO:0000313" key="3">
    <source>
        <dbReference type="Proteomes" id="UP000292052"/>
    </source>
</evidence>
<dbReference type="Proteomes" id="UP000292052">
    <property type="component" value="Unassembled WGS sequence"/>
</dbReference>
<protein>
    <submittedName>
        <fullName evidence="2">Agro virD5 domain containing protein</fullName>
    </submittedName>
</protein>
<comment type="caution">
    <text evidence="2">The sequence shown here is derived from an EMBL/GenBank/DDBJ whole genome shotgun (WGS) entry which is preliminary data.</text>
</comment>
<evidence type="ECO:0000313" key="2">
    <source>
        <dbReference type="EMBL" id="RZB54406.1"/>
    </source>
</evidence>
<sequence>MEAVNHSQISLPKNTLDEIERKRLEAKARLEAKKKQEQSSYINSSAAASPTKCSSKEIEKKRQQALAKLEAKRLQDIVEKNRQEALKRLQVTRMKKANLVKSTLTKRL</sequence>